<dbReference type="InterPro" id="IPR044974">
    <property type="entry name" value="Disease_R_plants"/>
</dbReference>
<dbReference type="PANTHER" id="PTHR23155:SF1152">
    <property type="entry name" value="AAA+ ATPASE DOMAIN-CONTAINING PROTEIN"/>
    <property type="match status" value="1"/>
</dbReference>
<dbReference type="AlphaFoldDB" id="A0A2G2X3W0"/>
<dbReference type="GO" id="GO:0016020">
    <property type="term" value="C:membrane"/>
    <property type="evidence" value="ECO:0007669"/>
    <property type="project" value="UniProtKB-SubCell"/>
</dbReference>
<reference evidence="18" key="2">
    <citation type="journal article" date="2017" name="J. Anim. Genet.">
        <title>Multiple reference genome sequences of hot pepper reveal the massive evolution of plant disease resistance genes by retroduplication.</title>
        <authorList>
            <person name="Kim S."/>
            <person name="Park J."/>
            <person name="Yeom S.-I."/>
            <person name="Kim Y.-M."/>
            <person name="Seo E."/>
            <person name="Kim K.-T."/>
            <person name="Kim M.-S."/>
            <person name="Lee J.M."/>
            <person name="Cheong K."/>
            <person name="Shin H.-S."/>
            <person name="Kim S.-B."/>
            <person name="Han K."/>
            <person name="Lee J."/>
            <person name="Park M."/>
            <person name="Lee H.-A."/>
            <person name="Lee H.-Y."/>
            <person name="Lee Y."/>
            <person name="Oh S."/>
            <person name="Lee J.H."/>
            <person name="Choi E."/>
            <person name="Choi E."/>
            <person name="Lee S.E."/>
            <person name="Jeon J."/>
            <person name="Kim H."/>
            <person name="Choi G."/>
            <person name="Song H."/>
            <person name="Lee J."/>
            <person name="Lee S.-C."/>
            <person name="Kwon J.-K."/>
            <person name="Lee H.-Y."/>
            <person name="Koo N."/>
            <person name="Hong Y."/>
            <person name="Kim R.W."/>
            <person name="Kang W.-H."/>
            <person name="Huh J.H."/>
            <person name="Kang B.-C."/>
            <person name="Yang T.-J."/>
            <person name="Lee Y.-H."/>
            <person name="Bennetzen J.L."/>
            <person name="Choi D."/>
        </authorList>
    </citation>
    <scope>NUCLEOTIDE SEQUENCE [LARGE SCALE GENOMIC DNA]</scope>
    <source>
        <strain evidence="18">cv. PBC81</strain>
    </source>
</reference>
<keyword evidence="13" id="KW-0472">Membrane</keyword>
<dbReference type="GO" id="GO:0009626">
    <property type="term" value="P:plant-type hypersensitive response"/>
    <property type="evidence" value="ECO:0007669"/>
    <property type="project" value="UniProtKB-KW"/>
</dbReference>
<feature type="domain" description="Disease resistance R13L4/SHOC-2-like LRR" evidence="16">
    <location>
        <begin position="747"/>
        <end position="1066"/>
    </location>
</feature>
<dbReference type="Gene3D" id="1.10.8.430">
    <property type="entry name" value="Helical domain of apoptotic protease-activating factors"/>
    <property type="match status" value="1"/>
</dbReference>
<organism evidence="17 18">
    <name type="scientific">Capsicum baccatum</name>
    <name type="common">Peruvian pepper</name>
    <dbReference type="NCBI Taxonomy" id="33114"/>
    <lineage>
        <taxon>Eukaryota</taxon>
        <taxon>Viridiplantae</taxon>
        <taxon>Streptophyta</taxon>
        <taxon>Embryophyta</taxon>
        <taxon>Tracheophyta</taxon>
        <taxon>Spermatophyta</taxon>
        <taxon>Magnoliopsida</taxon>
        <taxon>eudicotyledons</taxon>
        <taxon>Gunneridae</taxon>
        <taxon>Pentapetalae</taxon>
        <taxon>asterids</taxon>
        <taxon>lamiids</taxon>
        <taxon>Solanales</taxon>
        <taxon>Solanaceae</taxon>
        <taxon>Solanoideae</taxon>
        <taxon>Capsiceae</taxon>
        <taxon>Capsicum</taxon>
    </lineage>
</organism>
<evidence type="ECO:0000256" key="7">
    <source>
        <dbReference type="ARBA" id="ARBA00022667"/>
    </source>
</evidence>
<proteinExistence type="inferred from homology"/>
<dbReference type="Gene3D" id="3.80.10.10">
    <property type="entry name" value="Ribonuclease Inhibitor"/>
    <property type="match status" value="1"/>
</dbReference>
<evidence type="ECO:0000256" key="6">
    <source>
        <dbReference type="ARBA" id="ARBA00022614"/>
    </source>
</evidence>
<dbReference type="PRINTS" id="PR00364">
    <property type="entry name" value="DISEASERSIST"/>
</dbReference>
<accession>A0A2G2X3W0</accession>
<evidence type="ECO:0000259" key="15">
    <source>
        <dbReference type="Pfam" id="PF23559"/>
    </source>
</evidence>
<dbReference type="InterPro" id="IPR032675">
    <property type="entry name" value="LRR_dom_sf"/>
</dbReference>
<keyword evidence="10" id="KW-0611">Plant defense</keyword>
<comment type="function">
    <text evidence="1">Confers resistance to late blight (Phytophthora infestans) races carrying the avirulence gene Avr1. Resistance proteins guard the plant against pathogens that contain an appropriate avirulence protein via an indirect interaction with this avirulence protein. That triggers a defense system including the hypersensitive response, which restricts the pathogen growth.</text>
</comment>
<dbReference type="FunFam" id="1.10.10.10:FF:000322">
    <property type="entry name" value="Probable disease resistance protein At1g63360"/>
    <property type="match status" value="1"/>
</dbReference>
<gene>
    <name evidence="17" type="ORF">CQW23_06605</name>
</gene>
<evidence type="ECO:0000256" key="8">
    <source>
        <dbReference type="ARBA" id="ARBA00022737"/>
    </source>
</evidence>
<evidence type="ECO:0000256" key="5">
    <source>
        <dbReference type="ARBA" id="ARBA00022490"/>
    </source>
</evidence>
<feature type="domain" description="Disease resistance protein winged helix" evidence="15">
    <location>
        <begin position="624"/>
        <end position="694"/>
    </location>
</feature>
<dbReference type="GO" id="GO:0051607">
    <property type="term" value="P:defense response to virus"/>
    <property type="evidence" value="ECO:0007669"/>
    <property type="project" value="UniProtKB-ARBA"/>
</dbReference>
<dbReference type="GO" id="GO:0005524">
    <property type="term" value="F:ATP binding"/>
    <property type="evidence" value="ECO:0007669"/>
    <property type="project" value="UniProtKB-KW"/>
</dbReference>
<dbReference type="InterPro" id="IPR002182">
    <property type="entry name" value="NB-ARC"/>
</dbReference>
<dbReference type="GO" id="GO:0005737">
    <property type="term" value="C:cytoplasm"/>
    <property type="evidence" value="ECO:0007669"/>
    <property type="project" value="UniProtKB-SubCell"/>
</dbReference>
<dbReference type="Gene3D" id="3.40.50.300">
    <property type="entry name" value="P-loop containing nucleotide triphosphate hydrolases"/>
    <property type="match status" value="1"/>
</dbReference>
<dbReference type="OrthoDB" id="1290927at2759"/>
<dbReference type="Gene3D" id="1.10.10.10">
    <property type="entry name" value="Winged helix-like DNA-binding domain superfamily/Winged helix DNA-binding domain"/>
    <property type="match status" value="1"/>
</dbReference>
<dbReference type="InterPro" id="IPR042197">
    <property type="entry name" value="Apaf_helical"/>
</dbReference>
<keyword evidence="6" id="KW-0433">Leucine-rich repeat</keyword>
<keyword evidence="8" id="KW-0677">Repeat</keyword>
<keyword evidence="12" id="KW-0175">Coiled coil</keyword>
<evidence type="ECO:0000256" key="4">
    <source>
        <dbReference type="ARBA" id="ARBA00008894"/>
    </source>
</evidence>
<evidence type="ECO:0000256" key="11">
    <source>
        <dbReference type="ARBA" id="ARBA00022840"/>
    </source>
</evidence>
<keyword evidence="18" id="KW-1185">Reference proteome</keyword>
<keyword evidence="9" id="KW-0547">Nucleotide-binding</keyword>
<evidence type="ECO:0000313" key="17">
    <source>
        <dbReference type="EMBL" id="PHT52143.1"/>
    </source>
</evidence>
<dbReference type="GO" id="GO:0043531">
    <property type="term" value="F:ADP binding"/>
    <property type="evidence" value="ECO:0007669"/>
    <property type="project" value="InterPro"/>
</dbReference>
<comment type="similarity">
    <text evidence="4">Belongs to the disease resistance NB-LRR family.</text>
</comment>
<dbReference type="InterPro" id="IPR058922">
    <property type="entry name" value="WHD_DRP"/>
</dbReference>
<dbReference type="InterPro" id="IPR055414">
    <property type="entry name" value="LRR_R13L4/SHOC2-like"/>
</dbReference>
<evidence type="ECO:0000256" key="12">
    <source>
        <dbReference type="ARBA" id="ARBA00023054"/>
    </source>
</evidence>
<dbReference type="Gene3D" id="1.20.5.4130">
    <property type="match status" value="1"/>
</dbReference>
<keyword evidence="11" id="KW-0067">ATP-binding</keyword>
<evidence type="ECO:0000256" key="10">
    <source>
        <dbReference type="ARBA" id="ARBA00022821"/>
    </source>
</evidence>
<dbReference type="InterPro" id="IPR027417">
    <property type="entry name" value="P-loop_NTPase"/>
</dbReference>
<reference evidence="17 18" key="1">
    <citation type="journal article" date="2017" name="Genome Biol.">
        <title>New reference genome sequences of hot pepper reveal the massive evolution of plant disease-resistance genes by retroduplication.</title>
        <authorList>
            <person name="Kim S."/>
            <person name="Park J."/>
            <person name="Yeom S.I."/>
            <person name="Kim Y.M."/>
            <person name="Seo E."/>
            <person name="Kim K.T."/>
            <person name="Kim M.S."/>
            <person name="Lee J.M."/>
            <person name="Cheong K."/>
            <person name="Shin H.S."/>
            <person name="Kim S.B."/>
            <person name="Han K."/>
            <person name="Lee J."/>
            <person name="Park M."/>
            <person name="Lee H.A."/>
            <person name="Lee H.Y."/>
            <person name="Lee Y."/>
            <person name="Oh S."/>
            <person name="Lee J.H."/>
            <person name="Choi E."/>
            <person name="Choi E."/>
            <person name="Lee S.E."/>
            <person name="Jeon J."/>
            <person name="Kim H."/>
            <person name="Choi G."/>
            <person name="Song H."/>
            <person name="Lee J."/>
            <person name="Lee S.C."/>
            <person name="Kwon J.K."/>
            <person name="Lee H.Y."/>
            <person name="Koo N."/>
            <person name="Hong Y."/>
            <person name="Kim R.W."/>
            <person name="Kang W.H."/>
            <person name="Huh J.H."/>
            <person name="Kang B.C."/>
            <person name="Yang T.J."/>
            <person name="Lee Y.H."/>
            <person name="Bennetzen J.L."/>
            <person name="Choi D."/>
        </authorList>
    </citation>
    <scope>NUCLEOTIDE SEQUENCE [LARGE SCALE GENOMIC DNA]</scope>
    <source>
        <strain evidence="18">cv. PBC81</strain>
    </source>
</reference>
<dbReference type="Pfam" id="PF23559">
    <property type="entry name" value="WHD_DRP"/>
    <property type="match status" value="1"/>
</dbReference>
<evidence type="ECO:0000259" key="14">
    <source>
        <dbReference type="Pfam" id="PF00931"/>
    </source>
</evidence>
<comment type="caution">
    <text evidence="17">The sequence shown here is derived from an EMBL/GenBank/DDBJ whole genome shotgun (WGS) entry which is preliminary data.</text>
</comment>
<dbReference type="SUPFAM" id="SSF52540">
    <property type="entry name" value="P-loop containing nucleoside triphosphate hydrolases"/>
    <property type="match status" value="1"/>
</dbReference>
<dbReference type="EMBL" id="MLFT02000003">
    <property type="protein sequence ID" value="PHT52143.1"/>
    <property type="molecule type" value="Genomic_DNA"/>
</dbReference>
<dbReference type="InterPro" id="IPR036388">
    <property type="entry name" value="WH-like_DNA-bd_sf"/>
</dbReference>
<feature type="domain" description="NB-ARC" evidence="14">
    <location>
        <begin position="366"/>
        <end position="539"/>
    </location>
</feature>
<evidence type="ECO:0000256" key="1">
    <source>
        <dbReference type="ARBA" id="ARBA00002074"/>
    </source>
</evidence>
<dbReference type="Pfam" id="PF23598">
    <property type="entry name" value="LRR_14"/>
    <property type="match status" value="1"/>
</dbReference>
<evidence type="ECO:0000256" key="2">
    <source>
        <dbReference type="ARBA" id="ARBA00004170"/>
    </source>
</evidence>
<dbReference type="Pfam" id="PF00931">
    <property type="entry name" value="NB-ARC"/>
    <property type="match status" value="1"/>
</dbReference>
<evidence type="ECO:0000259" key="16">
    <source>
        <dbReference type="Pfam" id="PF23598"/>
    </source>
</evidence>
<dbReference type="FunFam" id="3.40.50.300:FF:001091">
    <property type="entry name" value="Probable disease resistance protein At1g61300"/>
    <property type="match status" value="1"/>
</dbReference>
<dbReference type="Proteomes" id="UP000224567">
    <property type="component" value="Unassembled WGS sequence"/>
</dbReference>
<sequence length="1086" mass="124194">MILKASPGSERVVVQKLIEACQGGWESSHWSVLIFMAIRLDKWAKRSERGIFGLNRCPIAHGSGGGPEVRACCGPKIDRGIPGRLEIVLVWSVLIFVVIWVGERVKWREWGIFGLNQCVIAHDFGGGPRFQTCCGSKIDRGMLGILGIVPMVRFNFHGHLVGQTGKTARTGFLGLNRSAIAHGSGLGPRFGHAVGQKSIKVMAAYAAVISLLQTLEQFQERHRVLIRGQTAKTLESLHNTAENFRNFLDDSSRSRFDPEKIKSSEEIIISAASDAEDAIEMCWTCENASESSLNKNIRRNLGPVVERINTIKNEVMEIVSDFSTSSRNDHRFLESVGDFLIDSTSSRSNRMLQHLEGDIVQGLDEDLEIIVRRLTEPLPKLDIVTISGMGGIGKTTLARKAHDHLKIKYHFDIRVWVTISQVYGSRYVLLEALRCISKQKNIDIEKDYEKKDDNDLAVLVQRILKVRRYLVVVDDIWSTDVWDSVRAIFPNSNNRSRILLTTRETKVAIYANPINRHEMNPLNLEKSWKLLCDKVFRSDSDHPPELEEIGKQIAEKCLGLPLTISVIAGHLSNVTRTLGSWMDVSRTMGEIIASHPDKCLGVLGLSYHNLPNYLKPCFLSMGSFPEDYQVETRRLIQLWIAEGFIRRPGSYTSLEEVGEDYLEDLISRNLIIVNKRRFNSETKVCGMHDLLREFCWIEVEMTKFMHVERTDDVVRTLSTQKYNGRRFSFQINSYSDDRRIKLLPSVARSIYLFSKTHNFVGLEVFSGFHLLKVLAIFDEKENYYSIPPVITKLFHLRYLQFRSHRKLPASISELQNLQTLIYESWSSRTTLPEKIWTMKNLRHIHIRLACYLPSPRRKSILNKHLVIGMPNLVELSNLNFTSCTNELLPSIPNLRRLIVHHNDLGKKRWVNRPIDMSSLTKLEALKCVSYLSLWSWTPPISIKESFFPASLKRLTLAGWFGFPWEDISTLVKLPNLEELKLKDRVAAGDVWRLCDDDIFKSLKFLLFRKVLLANWVARSVNFLSLKRLVLKKCDKLKEIPIEFGEICNLESIELHNCSTSAEDSARKIKQEREDLGNNCIKLYIHT</sequence>
<dbReference type="SUPFAM" id="SSF52058">
    <property type="entry name" value="L domain-like"/>
    <property type="match status" value="1"/>
</dbReference>
<keyword evidence="5" id="KW-0963">Cytoplasm</keyword>
<evidence type="ECO:0000256" key="13">
    <source>
        <dbReference type="ARBA" id="ARBA00023136"/>
    </source>
</evidence>
<evidence type="ECO:0000256" key="9">
    <source>
        <dbReference type="ARBA" id="ARBA00022741"/>
    </source>
</evidence>
<evidence type="ECO:0000313" key="18">
    <source>
        <dbReference type="Proteomes" id="UP000224567"/>
    </source>
</evidence>
<keyword evidence="7" id="KW-0381">Hypersensitive response</keyword>
<evidence type="ECO:0000256" key="3">
    <source>
        <dbReference type="ARBA" id="ARBA00004496"/>
    </source>
</evidence>
<comment type="subcellular location">
    <subcellularLocation>
        <location evidence="3">Cytoplasm</location>
    </subcellularLocation>
    <subcellularLocation>
        <location evidence="2">Membrane</location>
        <topology evidence="2">Peripheral membrane protein</topology>
    </subcellularLocation>
</comment>
<dbReference type="PANTHER" id="PTHR23155">
    <property type="entry name" value="DISEASE RESISTANCE PROTEIN RP"/>
    <property type="match status" value="1"/>
</dbReference>
<name>A0A2G2X3W0_CAPBA</name>
<protein>
    <submittedName>
        <fullName evidence="17">Uncharacterized protein</fullName>
    </submittedName>
</protein>